<sequence length="75" mass="8301">MLSLVMPSIASRRQVHGIPPQLVAQGGELMVSPLPEGPLSQLKLMLSPRHYRETPNRGGINIMLTAHIKRQIKPL</sequence>
<evidence type="ECO:0000313" key="2">
    <source>
        <dbReference type="Proteomes" id="UP001434883"/>
    </source>
</evidence>
<reference evidence="1 2" key="1">
    <citation type="submission" date="2021-06" db="EMBL/GenBank/DDBJ databases">
        <authorList>
            <person name="Palmer J.M."/>
        </authorList>
    </citation>
    <scope>NUCLEOTIDE SEQUENCE [LARGE SCALE GENOMIC DNA]</scope>
    <source>
        <strain evidence="1 2">XC_2019</strain>
        <tissue evidence="1">Muscle</tissue>
    </source>
</reference>
<evidence type="ECO:0000313" key="1">
    <source>
        <dbReference type="EMBL" id="MEQ2191803.1"/>
    </source>
</evidence>
<protein>
    <submittedName>
        <fullName evidence="1">Uncharacterized protein</fullName>
    </submittedName>
</protein>
<gene>
    <name evidence="1" type="ORF">XENOCAPTIV_002725</name>
</gene>
<dbReference type="Proteomes" id="UP001434883">
    <property type="component" value="Unassembled WGS sequence"/>
</dbReference>
<comment type="caution">
    <text evidence="1">The sequence shown here is derived from an EMBL/GenBank/DDBJ whole genome shotgun (WGS) entry which is preliminary data.</text>
</comment>
<accession>A0ABV0Q8J5</accession>
<proteinExistence type="predicted"/>
<name>A0ABV0Q8J5_9TELE</name>
<dbReference type="EMBL" id="JAHRIN010001276">
    <property type="protein sequence ID" value="MEQ2191803.1"/>
    <property type="molecule type" value="Genomic_DNA"/>
</dbReference>
<organism evidence="1 2">
    <name type="scientific">Xenoophorus captivus</name>
    <dbReference type="NCBI Taxonomy" id="1517983"/>
    <lineage>
        <taxon>Eukaryota</taxon>
        <taxon>Metazoa</taxon>
        <taxon>Chordata</taxon>
        <taxon>Craniata</taxon>
        <taxon>Vertebrata</taxon>
        <taxon>Euteleostomi</taxon>
        <taxon>Actinopterygii</taxon>
        <taxon>Neopterygii</taxon>
        <taxon>Teleostei</taxon>
        <taxon>Neoteleostei</taxon>
        <taxon>Acanthomorphata</taxon>
        <taxon>Ovalentaria</taxon>
        <taxon>Atherinomorphae</taxon>
        <taxon>Cyprinodontiformes</taxon>
        <taxon>Goodeidae</taxon>
        <taxon>Xenoophorus</taxon>
    </lineage>
</organism>
<keyword evidence="2" id="KW-1185">Reference proteome</keyword>